<dbReference type="AlphaFoldDB" id="A0AAD9WQA2"/>
<keyword evidence="2" id="KW-1185">Reference proteome</keyword>
<sequence>MKWWQNMLFSVGGKVVLLKAIVQPIPTYAMSLFCLLKGLNLDIHRLCNCFGCGSTEAERKTHWCSWAKLCDCKENGGLEF</sequence>
<dbReference type="PANTHER" id="PTHR33116">
    <property type="entry name" value="REVERSE TRANSCRIPTASE ZINC-BINDING DOMAIN-CONTAINING PROTEIN-RELATED-RELATED"/>
    <property type="match status" value="1"/>
</dbReference>
<comment type="caution">
    <text evidence="1">The sequence shown here is derived from an EMBL/GenBank/DDBJ whole genome shotgun (WGS) entry which is preliminary data.</text>
</comment>
<accession>A0AAD9WQA2</accession>
<dbReference type="Proteomes" id="UP001280121">
    <property type="component" value="Unassembled WGS sequence"/>
</dbReference>
<organism evidence="1 2">
    <name type="scientific">Dipteronia dyeriana</name>
    <dbReference type="NCBI Taxonomy" id="168575"/>
    <lineage>
        <taxon>Eukaryota</taxon>
        <taxon>Viridiplantae</taxon>
        <taxon>Streptophyta</taxon>
        <taxon>Embryophyta</taxon>
        <taxon>Tracheophyta</taxon>
        <taxon>Spermatophyta</taxon>
        <taxon>Magnoliopsida</taxon>
        <taxon>eudicotyledons</taxon>
        <taxon>Gunneridae</taxon>
        <taxon>Pentapetalae</taxon>
        <taxon>rosids</taxon>
        <taxon>malvids</taxon>
        <taxon>Sapindales</taxon>
        <taxon>Sapindaceae</taxon>
        <taxon>Hippocastanoideae</taxon>
        <taxon>Acereae</taxon>
        <taxon>Dipteronia</taxon>
    </lineage>
</organism>
<proteinExistence type="predicted"/>
<protein>
    <submittedName>
        <fullName evidence="1">Uncharacterized protein</fullName>
    </submittedName>
</protein>
<evidence type="ECO:0000313" key="2">
    <source>
        <dbReference type="Proteomes" id="UP001280121"/>
    </source>
</evidence>
<evidence type="ECO:0000313" key="1">
    <source>
        <dbReference type="EMBL" id="KAK2638370.1"/>
    </source>
</evidence>
<dbReference type="EMBL" id="JANJYI010000008">
    <property type="protein sequence ID" value="KAK2638370.1"/>
    <property type="molecule type" value="Genomic_DNA"/>
</dbReference>
<name>A0AAD9WQA2_9ROSI</name>
<reference evidence="1" key="1">
    <citation type="journal article" date="2023" name="Plant J.">
        <title>Genome sequences and population genomics provide insights into the demographic history, inbreeding, and mutation load of two 'living fossil' tree species of Dipteronia.</title>
        <authorList>
            <person name="Feng Y."/>
            <person name="Comes H.P."/>
            <person name="Chen J."/>
            <person name="Zhu S."/>
            <person name="Lu R."/>
            <person name="Zhang X."/>
            <person name="Li P."/>
            <person name="Qiu J."/>
            <person name="Olsen K.M."/>
            <person name="Qiu Y."/>
        </authorList>
    </citation>
    <scope>NUCLEOTIDE SEQUENCE</scope>
    <source>
        <strain evidence="1">KIB01</strain>
    </source>
</reference>
<dbReference type="PANTHER" id="PTHR33116:SF86">
    <property type="entry name" value="REVERSE TRANSCRIPTASE DOMAIN-CONTAINING PROTEIN"/>
    <property type="match status" value="1"/>
</dbReference>
<gene>
    <name evidence="1" type="ORF">Ddye_026165</name>
</gene>